<gene>
    <name evidence="2" type="ORF">ACFSGX_01640</name>
</gene>
<protein>
    <submittedName>
        <fullName evidence="2">Uncharacterized protein</fullName>
    </submittedName>
</protein>
<comment type="caution">
    <text evidence="2">The sequence shown here is derived from an EMBL/GenBank/DDBJ whole genome shotgun (WGS) entry which is preliminary data.</text>
</comment>
<evidence type="ECO:0000256" key="1">
    <source>
        <dbReference type="SAM" id="MobiDB-lite"/>
    </source>
</evidence>
<organism evidence="2 3">
    <name type="scientific">Sphingomonas arantia</name>
    <dbReference type="NCBI Taxonomy" id="1460676"/>
    <lineage>
        <taxon>Bacteria</taxon>
        <taxon>Pseudomonadati</taxon>
        <taxon>Pseudomonadota</taxon>
        <taxon>Alphaproteobacteria</taxon>
        <taxon>Sphingomonadales</taxon>
        <taxon>Sphingomonadaceae</taxon>
        <taxon>Sphingomonas</taxon>
    </lineage>
</organism>
<accession>A0ABW4TSJ6</accession>
<name>A0ABW4TSJ6_9SPHN</name>
<dbReference type="Proteomes" id="UP001597400">
    <property type="component" value="Unassembled WGS sequence"/>
</dbReference>
<dbReference type="RefSeq" id="WP_380926984.1">
    <property type="nucleotide sequence ID" value="NZ_JBHUGS010000001.1"/>
</dbReference>
<dbReference type="EMBL" id="JBHUGS010000001">
    <property type="protein sequence ID" value="MFD1949468.1"/>
    <property type="molecule type" value="Genomic_DNA"/>
</dbReference>
<keyword evidence="3" id="KW-1185">Reference proteome</keyword>
<reference evidence="3" key="1">
    <citation type="journal article" date="2019" name="Int. J. Syst. Evol. Microbiol.">
        <title>The Global Catalogue of Microorganisms (GCM) 10K type strain sequencing project: providing services to taxonomists for standard genome sequencing and annotation.</title>
        <authorList>
            <consortium name="The Broad Institute Genomics Platform"/>
            <consortium name="The Broad Institute Genome Sequencing Center for Infectious Disease"/>
            <person name="Wu L."/>
            <person name="Ma J."/>
        </authorList>
    </citation>
    <scope>NUCLEOTIDE SEQUENCE [LARGE SCALE GENOMIC DNA]</scope>
    <source>
        <strain evidence="3">CGMCC 1.12702</strain>
    </source>
</reference>
<sequence>MQKRAHTTTRAGARDEALMLDRLVETLRLASFRSYLLATVDSMSTLVPDVLALAGSDVPSALQRIRPGHMWPSTTKSGPEHGRLGQRRDRNVRIESRYVKPPASLIGDAVITEGALGDYVEVRIVGGSLDVSLRSEGFELSTHDGTGHVRVPGGLPDTVLTACQGCPLTDVVDHPVLR</sequence>
<feature type="region of interest" description="Disordered" evidence="1">
    <location>
        <begin position="67"/>
        <end position="89"/>
    </location>
</feature>
<feature type="compositionally biased region" description="Basic and acidic residues" evidence="1">
    <location>
        <begin position="78"/>
        <end position="89"/>
    </location>
</feature>
<evidence type="ECO:0000313" key="3">
    <source>
        <dbReference type="Proteomes" id="UP001597400"/>
    </source>
</evidence>
<evidence type="ECO:0000313" key="2">
    <source>
        <dbReference type="EMBL" id="MFD1949468.1"/>
    </source>
</evidence>
<proteinExistence type="predicted"/>